<organism evidence="2 3">
    <name type="scientific">Paludibacter jiangxiensis</name>
    <dbReference type="NCBI Taxonomy" id="681398"/>
    <lineage>
        <taxon>Bacteria</taxon>
        <taxon>Pseudomonadati</taxon>
        <taxon>Bacteroidota</taxon>
        <taxon>Bacteroidia</taxon>
        <taxon>Bacteroidales</taxon>
        <taxon>Paludibacteraceae</taxon>
        <taxon>Paludibacter</taxon>
    </lineage>
</organism>
<proteinExistence type="predicted"/>
<evidence type="ECO:0000313" key="3">
    <source>
        <dbReference type="Proteomes" id="UP000076586"/>
    </source>
</evidence>
<dbReference type="Proteomes" id="UP000076586">
    <property type="component" value="Unassembled WGS sequence"/>
</dbReference>
<evidence type="ECO:0000259" key="1">
    <source>
        <dbReference type="Pfam" id="PF13474"/>
    </source>
</evidence>
<name>A0A161LFW1_9BACT</name>
<dbReference type="InterPro" id="IPR037401">
    <property type="entry name" value="SnoaL-like"/>
</dbReference>
<dbReference type="Pfam" id="PF13474">
    <property type="entry name" value="SnoaL_3"/>
    <property type="match status" value="1"/>
</dbReference>
<reference evidence="3" key="1">
    <citation type="submission" date="2016-04" db="EMBL/GenBank/DDBJ databases">
        <title>Draft genome sequence of Paludibacter jiangxiensis strain NM7.</title>
        <authorList>
            <person name="Qiu Y."/>
            <person name="Matsuura N."/>
            <person name="Ohashi A."/>
            <person name="Tourlousse M.D."/>
            <person name="Sekiguchi Y."/>
        </authorList>
    </citation>
    <scope>NUCLEOTIDE SEQUENCE [LARGE SCALE GENOMIC DNA]</scope>
    <source>
        <strain evidence="3">NM7</strain>
    </source>
</reference>
<comment type="caution">
    <text evidence="2">The sequence shown here is derived from an EMBL/GenBank/DDBJ whole genome shotgun (WGS) entry which is preliminary data.</text>
</comment>
<dbReference type="AlphaFoldDB" id="A0A161LFW1"/>
<dbReference type="SUPFAM" id="SSF54427">
    <property type="entry name" value="NTF2-like"/>
    <property type="match status" value="1"/>
</dbReference>
<accession>A0A161LFW1</accession>
<keyword evidence="3" id="KW-1185">Reference proteome</keyword>
<dbReference type="InterPro" id="IPR032710">
    <property type="entry name" value="NTF2-like_dom_sf"/>
</dbReference>
<dbReference type="EMBL" id="BDCR01000004">
    <property type="protein sequence ID" value="GAT64125.1"/>
    <property type="molecule type" value="Genomic_DNA"/>
</dbReference>
<feature type="domain" description="SnoaL-like" evidence="1">
    <location>
        <begin position="3"/>
        <end position="120"/>
    </location>
</feature>
<evidence type="ECO:0000313" key="2">
    <source>
        <dbReference type="EMBL" id="GAT64125.1"/>
    </source>
</evidence>
<gene>
    <name evidence="2" type="ORF">PJIAN_4674</name>
</gene>
<protein>
    <submittedName>
        <fullName evidence="2">SnoaL-like domain-containing protein</fullName>
    </submittedName>
</protein>
<sequence>MDSIFHEMIKAGENLDYNKLTTGVDDKHSAGFIVGGTYYEKYDELIDLLKSRSSGVAGQHITVQKEKITVLSESIALLTASGESQIELKNGSVVATKFDWSFVYEKIDNQWKVIQSHQSVSR</sequence>
<reference evidence="3" key="2">
    <citation type="journal article" date="2017" name="Genome Announc.">
        <title>Draft genome sequence of Paludibacter jiangxiensis NM7(T), a propionate-producing fermentative bacterium.</title>
        <authorList>
            <person name="Qiu Y.-L."/>
            <person name="Tourlousse D.M."/>
            <person name="Matsuura N."/>
            <person name="Ohashi A."/>
            <person name="Sekiguchi Y."/>
        </authorList>
    </citation>
    <scope>NUCLEOTIDE SEQUENCE [LARGE SCALE GENOMIC DNA]</scope>
    <source>
        <strain evidence="3">NM7</strain>
    </source>
</reference>
<dbReference type="Gene3D" id="3.10.450.50">
    <property type="match status" value="1"/>
</dbReference>